<dbReference type="GO" id="GO:0000978">
    <property type="term" value="F:RNA polymerase II cis-regulatory region sequence-specific DNA binding"/>
    <property type="evidence" value="ECO:0007669"/>
    <property type="project" value="InterPro"/>
</dbReference>
<dbReference type="Pfam" id="PF00907">
    <property type="entry name" value="T-box"/>
    <property type="match status" value="1"/>
</dbReference>
<accession>Q1KYP3</accession>
<dbReference type="EMBL" id="DQ363257">
    <property type="protein sequence ID" value="ABC96902.2"/>
    <property type="molecule type" value="mRNA"/>
</dbReference>
<dbReference type="GO" id="GO:0045893">
    <property type="term" value="P:positive regulation of DNA-templated transcription"/>
    <property type="evidence" value="ECO:0007669"/>
    <property type="project" value="InterPro"/>
</dbReference>
<evidence type="ECO:0000256" key="2">
    <source>
        <dbReference type="ARBA" id="ARBA00022473"/>
    </source>
</evidence>
<dbReference type="PANTHER" id="PTHR11267">
    <property type="entry name" value="T-BOX PROTEIN-RELATED"/>
    <property type="match status" value="1"/>
</dbReference>
<dbReference type="GO" id="GO:0001708">
    <property type="term" value="P:cell fate specification"/>
    <property type="evidence" value="ECO:0007669"/>
    <property type="project" value="TreeGrafter"/>
</dbReference>
<keyword evidence="6 7" id="KW-0539">Nucleus</keyword>
<comment type="subcellular location">
    <subcellularLocation>
        <location evidence="1 7">Nucleus</location>
    </subcellularLocation>
</comment>
<dbReference type="PROSITE" id="PS50252">
    <property type="entry name" value="TBOX_3"/>
    <property type="match status" value="1"/>
</dbReference>
<dbReference type="FunFam" id="2.60.40.820:FF:000007">
    <property type="entry name" value="T-box transcription factor"/>
    <property type="match status" value="1"/>
</dbReference>
<feature type="compositionally biased region" description="Polar residues" evidence="8">
    <location>
        <begin position="301"/>
        <end position="315"/>
    </location>
</feature>
<dbReference type="AlphaFoldDB" id="Q1KYP3"/>
<organism evidence="10">
    <name type="scientific">Ambystoma mexicanum</name>
    <name type="common">Axolotl</name>
    <dbReference type="NCBI Taxonomy" id="8296"/>
    <lineage>
        <taxon>Eukaryota</taxon>
        <taxon>Metazoa</taxon>
        <taxon>Chordata</taxon>
        <taxon>Craniata</taxon>
        <taxon>Vertebrata</taxon>
        <taxon>Euteleostomi</taxon>
        <taxon>Amphibia</taxon>
        <taxon>Batrachia</taxon>
        <taxon>Caudata</taxon>
        <taxon>Salamandroidea</taxon>
        <taxon>Ambystomatidae</taxon>
        <taxon>Ambystoma</taxon>
    </lineage>
</organism>
<evidence type="ECO:0000256" key="3">
    <source>
        <dbReference type="ARBA" id="ARBA00023015"/>
    </source>
</evidence>
<keyword evidence="4 7" id="KW-0238">DNA-binding</keyword>
<dbReference type="SUPFAM" id="SSF49417">
    <property type="entry name" value="p53-like transcription factors"/>
    <property type="match status" value="1"/>
</dbReference>
<feature type="compositionally biased region" description="Basic and acidic residues" evidence="8">
    <location>
        <begin position="212"/>
        <end position="244"/>
    </location>
</feature>
<evidence type="ECO:0000313" key="10">
    <source>
        <dbReference type="EMBL" id="ABC96902.2"/>
    </source>
</evidence>
<keyword evidence="5" id="KW-0804">Transcription</keyword>
<dbReference type="CDD" id="cd20197">
    <property type="entry name" value="T-box_VegT-like"/>
    <property type="match status" value="1"/>
</dbReference>
<proteinExistence type="evidence at transcript level"/>
<dbReference type="GO" id="GO:0005634">
    <property type="term" value="C:nucleus"/>
    <property type="evidence" value="ECO:0007669"/>
    <property type="project" value="UniProtKB-SubCell"/>
</dbReference>
<sequence length="451" mass="51310">MSSLEKMYSLPDIKPHCEVPPFLNEHSSPQGSIGATLEDMDLWTKFHQEGTEMIITKSGRRMFPQCKIRLAGLLPYAKYMLLVDFVPVDTFRYKWNKNKWEVAGKAEPQPPCRTYVHPDSPALGTHWMKESISFHKLKLTNNTLDQQGHIILHSMHRYKPRIHLVQAEDLYNVRWGVFQMFTFPEMTFTAVTAYQNEAVTKLKIENNPFAKGFREHGKNSRRERCPKKNTEGPAKEPKKRKLDEEGSSSDEADFLRDVQVKEEPQPIPLGRYPIWGQDQDGNNRLQPGSPESTGQRGGPTREQQVPTPSPYSSYRFQDVGDTHHSPARDVPHGEFRSRANPVDVALVPELETKQLPEGFGALVPFHPPQDLAGVLNMSADSAMKPGLRPHMYNPYGSEQGLGQWMNPAQTQYRPVAYPPFPTDYSAQGASGHPHGSMPDWSQYPLFPYSCW</sequence>
<feature type="region of interest" description="Disordered" evidence="8">
    <location>
        <begin position="210"/>
        <end position="335"/>
    </location>
</feature>
<dbReference type="InterPro" id="IPR018186">
    <property type="entry name" value="TF_T-box_CS"/>
</dbReference>
<dbReference type="InterPro" id="IPR036960">
    <property type="entry name" value="T-box_sf"/>
</dbReference>
<feature type="compositionally biased region" description="Basic and acidic residues" evidence="8">
    <location>
        <begin position="318"/>
        <end position="335"/>
    </location>
</feature>
<dbReference type="InterPro" id="IPR046360">
    <property type="entry name" value="T-box_DNA-bd"/>
</dbReference>
<dbReference type="PROSITE" id="PS01264">
    <property type="entry name" value="TBOX_2"/>
    <property type="match status" value="1"/>
</dbReference>
<evidence type="ECO:0000256" key="5">
    <source>
        <dbReference type="ARBA" id="ARBA00023163"/>
    </source>
</evidence>
<dbReference type="GO" id="GO:0000981">
    <property type="term" value="F:DNA-binding transcription factor activity, RNA polymerase II-specific"/>
    <property type="evidence" value="ECO:0007669"/>
    <property type="project" value="TreeGrafter"/>
</dbReference>
<dbReference type="InterPro" id="IPR001699">
    <property type="entry name" value="TF_T-box"/>
</dbReference>
<comment type="caution">
    <text evidence="7">Lacks conserved residue(s) required for the propagation of feature annotation.</text>
</comment>
<dbReference type="PROSITE" id="PS01283">
    <property type="entry name" value="TBOX_1"/>
    <property type="match status" value="1"/>
</dbReference>
<protein>
    <submittedName>
        <fullName evidence="10">VegT</fullName>
    </submittedName>
</protein>
<evidence type="ECO:0000256" key="7">
    <source>
        <dbReference type="PROSITE-ProRule" id="PRU00201"/>
    </source>
</evidence>
<dbReference type="InterPro" id="IPR008967">
    <property type="entry name" value="p53-like_TF_DNA-bd_sf"/>
</dbReference>
<evidence type="ECO:0000256" key="8">
    <source>
        <dbReference type="SAM" id="MobiDB-lite"/>
    </source>
</evidence>
<reference evidence="10" key="1">
    <citation type="submission" date="2006-11" db="EMBL/GenBank/DDBJ databases">
        <title>Comparative analysis of Xenopus VegT, the meso-endodermal determinant, identifies conserved domains.</title>
        <authorList>
            <person name="Perez O."/>
            <person name="Benitez M.-S."/>
            <person name="Nath K."/>
            <person name="Heasman J."/>
            <person name="del Pino E.M."/>
            <person name="Elinson R.P."/>
        </authorList>
    </citation>
    <scope>NUCLEOTIDE SEQUENCE</scope>
</reference>
<evidence type="ECO:0000256" key="6">
    <source>
        <dbReference type="ARBA" id="ARBA00023242"/>
    </source>
</evidence>
<name>Q1KYP3_AMBME</name>
<dbReference type="PANTHER" id="PTHR11267:SF200">
    <property type="entry name" value="MGA, MAX DIMERIZATION PROTEIN"/>
    <property type="match status" value="1"/>
</dbReference>
<evidence type="ECO:0000259" key="9">
    <source>
        <dbReference type="PROSITE" id="PS50252"/>
    </source>
</evidence>
<dbReference type="SMART" id="SM00425">
    <property type="entry name" value="TBOX"/>
    <property type="match status" value="1"/>
</dbReference>
<evidence type="ECO:0000256" key="4">
    <source>
        <dbReference type="ARBA" id="ARBA00023125"/>
    </source>
</evidence>
<evidence type="ECO:0000256" key="1">
    <source>
        <dbReference type="ARBA" id="ARBA00004123"/>
    </source>
</evidence>
<dbReference type="GO" id="GO:0000785">
    <property type="term" value="C:chromatin"/>
    <property type="evidence" value="ECO:0007669"/>
    <property type="project" value="TreeGrafter"/>
</dbReference>
<feature type="compositionally biased region" description="Basic and acidic residues" evidence="8">
    <location>
        <begin position="253"/>
        <end position="264"/>
    </location>
</feature>
<feature type="compositionally biased region" description="Polar residues" evidence="8">
    <location>
        <begin position="279"/>
        <end position="294"/>
    </location>
</feature>
<feature type="domain" description="T-box" evidence="9">
    <location>
        <begin position="37"/>
        <end position="215"/>
    </location>
</feature>
<dbReference type="PRINTS" id="PR00937">
    <property type="entry name" value="TBOX"/>
</dbReference>
<dbReference type="Gene3D" id="2.60.40.820">
    <property type="entry name" value="Transcription factor, T-box"/>
    <property type="match status" value="1"/>
</dbReference>
<dbReference type="GO" id="GO:0009653">
    <property type="term" value="P:anatomical structure morphogenesis"/>
    <property type="evidence" value="ECO:0007669"/>
    <property type="project" value="UniProtKB-ARBA"/>
</dbReference>
<reference evidence="10" key="2">
    <citation type="journal article" date="2007" name="Gene Expr. Patterns">
        <title>RNA of AmVegT, the axolotl orthologue of the Xenopus meso-endodermal determinant, is not localized in the oocyte.</title>
        <authorList>
            <person name="Nath K."/>
            <person name="Elinson R.P."/>
        </authorList>
    </citation>
    <scope>NUCLEOTIDE SEQUENCE</scope>
</reference>
<keyword evidence="3" id="KW-0805">Transcription regulation</keyword>
<keyword evidence="2" id="KW-0217">Developmental protein</keyword>